<sequence>MKGLRNKFVKALSFKDEAGSDKDVSYSKKDYTKNTSPKENQPSSELKYSRSKKELKKSKSSSSLSKVNKSFLAREAGDEKLESGKNKQDENSVIAESKSSPTFSKLPRFDVDEQSLGSLKPASISLPDLNLATEVHGTLDPSGTSSFTSFPQNSYFSPAASASSNKLLPPVSVSDVDLTNNVRRISFHRQHSSQFQVSEKRNLTRFPSFDGKHSQWYIFALLTEKIEVHPSENVLLSLEEEPYLEPAWPHMQQVYLLLIRFLESPDFRVTKSKSLVDHHFFNNLLMLFNSEDPRERELLKTALHRIYGKFLNLRSYIRKAMSNVFLQFTYERESFHEDIFEVLEPSEFVHIQVPLFQQLSRSIASPHFQVAERALCFWSNEYFTSLIFVDMNLDFFNAVAERCHSKMAIEKEVMECSKQRWAALEEIAAINKASVDSVKPLNSK</sequence>
<dbReference type="STRING" id="653667.S9XAZ7"/>
<dbReference type="GO" id="GO:1902426">
    <property type="term" value="P:deactivation of mitotic spindle assembly checkpoint"/>
    <property type="evidence" value="ECO:0007669"/>
    <property type="project" value="EnsemblFungi"/>
</dbReference>
<evidence type="ECO:0000313" key="3">
    <source>
        <dbReference type="Proteomes" id="UP000015464"/>
    </source>
</evidence>
<proteinExistence type="predicted"/>
<protein>
    <submittedName>
        <fullName evidence="2">Protein phosphatase regulatory subunit Par2</fullName>
    </submittedName>
</protein>
<dbReference type="SUPFAM" id="SSF48371">
    <property type="entry name" value="ARM repeat"/>
    <property type="match status" value="1"/>
</dbReference>
<accession>S9XAZ7</accession>
<dbReference type="GO" id="GO:0031030">
    <property type="term" value="P:negative regulation of septation initiation signaling"/>
    <property type="evidence" value="ECO:0007669"/>
    <property type="project" value="EnsemblFungi"/>
</dbReference>
<feature type="compositionally biased region" description="Basic and acidic residues" evidence="1">
    <location>
        <begin position="18"/>
        <end position="32"/>
    </location>
</feature>
<feature type="region of interest" description="Disordered" evidence="1">
    <location>
        <begin position="18"/>
        <end position="99"/>
    </location>
</feature>
<dbReference type="GO" id="GO:0051286">
    <property type="term" value="C:cell tip"/>
    <property type="evidence" value="ECO:0007669"/>
    <property type="project" value="EnsemblFungi"/>
</dbReference>
<dbReference type="GO" id="GO:0032153">
    <property type="term" value="C:cell division site"/>
    <property type="evidence" value="ECO:0007669"/>
    <property type="project" value="EnsemblFungi"/>
</dbReference>
<dbReference type="InterPro" id="IPR011989">
    <property type="entry name" value="ARM-like"/>
</dbReference>
<dbReference type="InterPro" id="IPR016024">
    <property type="entry name" value="ARM-type_fold"/>
</dbReference>
<dbReference type="Pfam" id="PF01603">
    <property type="entry name" value="B56"/>
    <property type="match status" value="2"/>
</dbReference>
<dbReference type="GO" id="GO:0007165">
    <property type="term" value="P:signal transduction"/>
    <property type="evidence" value="ECO:0007669"/>
    <property type="project" value="InterPro"/>
</dbReference>
<dbReference type="eggNOG" id="KOG2085">
    <property type="taxonomic scope" value="Eukaryota"/>
</dbReference>
<dbReference type="PANTHER" id="PTHR10257:SF3">
    <property type="entry name" value="SERINE_THREONINE-PROTEIN PHOSPHATASE 2A 56 KDA REGULATORY SUBUNIT GAMMA ISOFORM"/>
    <property type="match status" value="1"/>
</dbReference>
<feature type="compositionally biased region" description="Basic and acidic residues" evidence="1">
    <location>
        <begin position="75"/>
        <end position="90"/>
    </location>
</feature>
<feature type="compositionally biased region" description="Low complexity" evidence="1">
    <location>
        <begin position="60"/>
        <end position="70"/>
    </location>
</feature>
<feature type="compositionally biased region" description="Polar residues" evidence="1">
    <location>
        <begin position="33"/>
        <end position="42"/>
    </location>
</feature>
<keyword evidence="3" id="KW-1185">Reference proteome</keyword>
<dbReference type="PANTHER" id="PTHR10257">
    <property type="entry name" value="SERINE/THREONINE PROTEIN PHOSPHATASE 2A PP2A REGULATORY SUBUNIT B"/>
    <property type="match status" value="1"/>
</dbReference>
<dbReference type="GO" id="GO:0000159">
    <property type="term" value="C:protein phosphatase type 2A complex"/>
    <property type="evidence" value="ECO:0007669"/>
    <property type="project" value="InterPro"/>
</dbReference>
<organism evidence="2 3">
    <name type="scientific">Schizosaccharomyces cryophilus (strain OY26 / ATCC MYA-4695 / CBS 11777 / NBRC 106824 / NRRL Y48691)</name>
    <name type="common">Fission yeast</name>
    <dbReference type="NCBI Taxonomy" id="653667"/>
    <lineage>
        <taxon>Eukaryota</taxon>
        <taxon>Fungi</taxon>
        <taxon>Dikarya</taxon>
        <taxon>Ascomycota</taxon>
        <taxon>Taphrinomycotina</taxon>
        <taxon>Schizosaccharomycetes</taxon>
        <taxon>Schizosaccharomycetales</taxon>
        <taxon>Schizosaccharomycetaceae</taxon>
        <taxon>Schizosaccharomyces</taxon>
    </lineage>
</organism>
<dbReference type="Gene3D" id="1.25.10.10">
    <property type="entry name" value="Leucine-rich Repeat Variant"/>
    <property type="match status" value="2"/>
</dbReference>
<dbReference type="GeneID" id="25034880"/>
<evidence type="ECO:0000313" key="2">
    <source>
        <dbReference type="EMBL" id="EPY50916.1"/>
    </source>
</evidence>
<dbReference type="EMBL" id="KE546992">
    <property type="protein sequence ID" value="EPY50916.1"/>
    <property type="molecule type" value="Genomic_DNA"/>
</dbReference>
<dbReference type="Proteomes" id="UP000015464">
    <property type="component" value="Unassembled WGS sequence"/>
</dbReference>
<dbReference type="RefSeq" id="XP_013024177.1">
    <property type="nucleotide sequence ID" value="XM_013168723.1"/>
</dbReference>
<gene>
    <name evidence="2" type="ORF">SPOG_00548</name>
</gene>
<dbReference type="AlphaFoldDB" id="S9XAZ7"/>
<dbReference type="OrthoDB" id="10264446at2759"/>
<evidence type="ECO:0000256" key="1">
    <source>
        <dbReference type="SAM" id="MobiDB-lite"/>
    </source>
</evidence>
<dbReference type="HOGENOM" id="CLU_617003_0_0_1"/>
<reference evidence="2 3" key="1">
    <citation type="journal article" date="2011" name="Science">
        <title>Comparative functional genomics of the fission yeasts.</title>
        <authorList>
            <person name="Rhind N."/>
            <person name="Chen Z."/>
            <person name="Yassour M."/>
            <person name="Thompson D.A."/>
            <person name="Haas B.J."/>
            <person name="Habib N."/>
            <person name="Wapinski I."/>
            <person name="Roy S."/>
            <person name="Lin M.F."/>
            <person name="Heiman D.I."/>
            <person name="Young S.K."/>
            <person name="Furuya K."/>
            <person name="Guo Y."/>
            <person name="Pidoux A."/>
            <person name="Chen H.M."/>
            <person name="Robbertse B."/>
            <person name="Goldberg J.M."/>
            <person name="Aoki K."/>
            <person name="Bayne E.H."/>
            <person name="Berlin A.M."/>
            <person name="Desjardins C.A."/>
            <person name="Dobbs E."/>
            <person name="Dukaj L."/>
            <person name="Fan L."/>
            <person name="FitzGerald M.G."/>
            <person name="French C."/>
            <person name="Gujja S."/>
            <person name="Hansen K."/>
            <person name="Keifenheim D."/>
            <person name="Levin J.Z."/>
            <person name="Mosher R.A."/>
            <person name="Mueller C.A."/>
            <person name="Pfiffner J."/>
            <person name="Priest M."/>
            <person name="Russ C."/>
            <person name="Smialowska A."/>
            <person name="Swoboda P."/>
            <person name="Sykes S.M."/>
            <person name="Vaughn M."/>
            <person name="Vengrova S."/>
            <person name="Yoder R."/>
            <person name="Zeng Q."/>
            <person name="Allshire R."/>
            <person name="Baulcombe D."/>
            <person name="Birren B.W."/>
            <person name="Brown W."/>
            <person name="Ekwall K."/>
            <person name="Kellis M."/>
            <person name="Leatherwood J."/>
            <person name="Levin H."/>
            <person name="Margalit H."/>
            <person name="Martienssen R."/>
            <person name="Nieduszynski C.A."/>
            <person name="Spatafora J.W."/>
            <person name="Friedman N."/>
            <person name="Dalgaard J.Z."/>
            <person name="Baumann P."/>
            <person name="Niki H."/>
            <person name="Regev A."/>
            <person name="Nusbaum C."/>
        </authorList>
    </citation>
    <scope>NUCLEOTIDE SEQUENCE [LARGE SCALE GENOMIC DNA]</scope>
    <source>
        <strain evidence="3">OY26 / ATCC MYA-4695 / CBS 11777 / NBRC 106824 / NRRL Y48691</strain>
    </source>
</reference>
<dbReference type="GO" id="GO:0019888">
    <property type="term" value="F:protein phosphatase regulator activity"/>
    <property type="evidence" value="ECO:0007669"/>
    <property type="project" value="InterPro"/>
</dbReference>
<name>S9XAZ7_SCHCR</name>
<dbReference type="InterPro" id="IPR002554">
    <property type="entry name" value="PP2A_B56"/>
</dbReference>